<dbReference type="AlphaFoldDB" id="A0A7S4ISJ2"/>
<accession>A0A7S4ISJ2</accession>
<gene>
    <name evidence="1" type="ORF">VSP0166_LOCUS16511</name>
</gene>
<evidence type="ECO:0000313" key="1">
    <source>
        <dbReference type="EMBL" id="CAE2238449.1"/>
    </source>
</evidence>
<reference evidence="1" key="1">
    <citation type="submission" date="2021-01" db="EMBL/GenBank/DDBJ databases">
        <authorList>
            <person name="Corre E."/>
            <person name="Pelletier E."/>
            <person name="Niang G."/>
            <person name="Scheremetjew M."/>
            <person name="Finn R."/>
            <person name="Kale V."/>
            <person name="Holt S."/>
            <person name="Cochrane G."/>
            <person name="Meng A."/>
            <person name="Brown T."/>
            <person name="Cohen L."/>
        </authorList>
    </citation>
    <scope>NUCLEOTIDE SEQUENCE</scope>
    <source>
        <strain evidence="1">DIVA3 518/3/11/1/6</strain>
    </source>
</reference>
<proteinExistence type="predicted"/>
<protein>
    <submittedName>
        <fullName evidence="1">Uncharacterized protein</fullName>
    </submittedName>
</protein>
<sequence>MIGLYTCEANPIENWKVVPPTRGPRHDGHTINLASSISDRRETCEEMINSLRFPFPIYLDTMENEISYLLTGNGFLGLCVISPRQEDNTSTFLFRSGFPPFDFDPDRLLAYLHSKHRPNR</sequence>
<dbReference type="Gene3D" id="3.40.30.10">
    <property type="entry name" value="Glutaredoxin"/>
    <property type="match status" value="1"/>
</dbReference>
<dbReference type="EMBL" id="HBKP01023649">
    <property type="protein sequence ID" value="CAE2238449.1"/>
    <property type="molecule type" value="Transcribed_RNA"/>
</dbReference>
<name>A0A7S4ISJ2_9EUKA</name>
<organism evidence="1">
    <name type="scientific">Vannella robusta</name>
    <dbReference type="NCBI Taxonomy" id="1487602"/>
    <lineage>
        <taxon>Eukaryota</taxon>
        <taxon>Amoebozoa</taxon>
        <taxon>Discosea</taxon>
        <taxon>Flabellinia</taxon>
        <taxon>Vannellidae</taxon>
        <taxon>Vannella</taxon>
    </lineage>
</organism>